<comment type="caution">
    <text evidence="1">The sequence shown here is derived from an EMBL/GenBank/DDBJ whole genome shotgun (WGS) entry which is preliminary data.</text>
</comment>
<dbReference type="EMBL" id="MU274907">
    <property type="protein sequence ID" value="KAI0090787.1"/>
    <property type="molecule type" value="Genomic_DNA"/>
</dbReference>
<keyword evidence="2" id="KW-1185">Reference proteome</keyword>
<accession>A0ACB8U8R4</accession>
<keyword evidence="1" id="KW-0378">Hydrolase</keyword>
<reference evidence="1" key="1">
    <citation type="journal article" date="2021" name="Environ. Microbiol.">
        <title>Gene family expansions and transcriptome signatures uncover fungal adaptations to wood decay.</title>
        <authorList>
            <person name="Hage H."/>
            <person name="Miyauchi S."/>
            <person name="Viragh M."/>
            <person name="Drula E."/>
            <person name="Min B."/>
            <person name="Chaduli D."/>
            <person name="Navarro D."/>
            <person name="Favel A."/>
            <person name="Norest M."/>
            <person name="Lesage-Meessen L."/>
            <person name="Balint B."/>
            <person name="Merenyi Z."/>
            <person name="de Eugenio L."/>
            <person name="Morin E."/>
            <person name="Martinez A.T."/>
            <person name="Baldrian P."/>
            <person name="Stursova M."/>
            <person name="Martinez M.J."/>
            <person name="Novotny C."/>
            <person name="Magnuson J.K."/>
            <person name="Spatafora J.W."/>
            <person name="Maurice S."/>
            <person name="Pangilinan J."/>
            <person name="Andreopoulos W."/>
            <person name="LaButti K."/>
            <person name="Hundley H."/>
            <person name="Na H."/>
            <person name="Kuo A."/>
            <person name="Barry K."/>
            <person name="Lipzen A."/>
            <person name="Henrissat B."/>
            <person name="Riley R."/>
            <person name="Ahrendt S."/>
            <person name="Nagy L.G."/>
            <person name="Grigoriev I.V."/>
            <person name="Martin F."/>
            <person name="Rosso M.N."/>
        </authorList>
    </citation>
    <scope>NUCLEOTIDE SEQUENCE</scope>
    <source>
        <strain evidence="1">CBS 384.51</strain>
    </source>
</reference>
<dbReference type="Proteomes" id="UP001055072">
    <property type="component" value="Unassembled WGS sequence"/>
</dbReference>
<proteinExistence type="predicted"/>
<name>A0ACB8U8R4_9APHY</name>
<evidence type="ECO:0000313" key="1">
    <source>
        <dbReference type="EMBL" id="KAI0090787.1"/>
    </source>
</evidence>
<gene>
    <name evidence="1" type="ORF">BDY19DRAFT_735545</name>
</gene>
<protein>
    <submittedName>
        <fullName evidence="1">P-loop containing nucleoside triphosphate hydrolase protein</fullName>
    </submittedName>
</protein>
<evidence type="ECO:0000313" key="2">
    <source>
        <dbReference type="Proteomes" id="UP001055072"/>
    </source>
</evidence>
<organism evidence="1 2">
    <name type="scientific">Irpex rosettiformis</name>
    <dbReference type="NCBI Taxonomy" id="378272"/>
    <lineage>
        <taxon>Eukaryota</taxon>
        <taxon>Fungi</taxon>
        <taxon>Dikarya</taxon>
        <taxon>Basidiomycota</taxon>
        <taxon>Agaricomycotina</taxon>
        <taxon>Agaricomycetes</taxon>
        <taxon>Polyporales</taxon>
        <taxon>Irpicaceae</taxon>
        <taxon>Irpex</taxon>
    </lineage>
</organism>
<sequence>MDESTIQASGNAIPLANLNENELRAKIEDIFKKRPCDFQYKLFEAQRSGKNIISIARTGSGKTLTYFMPLVLSDSGIIVIVTALNVLGEQFEREARAAGYTALSVNGENDSDTVFKDIKSLKYRVLIFSPDIMMKRGGRCQTILWPTKSFVSKIQRIIFDEAHCVLQWGLSFRPEYKAAANITFYLPTIPVYLSSATMAPAIVSQLKQVFRLTEKNTEVFQRSNDRPNIAIVVRRMQYPQDSFEDLAFLVPKDWKEGDPPPPKFMVFFDNKKDAEAAAKFLWSRVSMDLRQKISWFHAGMTRFFRVEQIAKLRGDDGISEEAWGFMATDSGGLGLDVPNVNIVVQYKATSSLDTIVQRFGRAVRDVHLQGVAILIAEPHWFYEDLLQRENARQRRGLKRSAPLQDSSRVQQFPQVKRTRIDVNRDSISSHSITSNILSPSKRANRPSGESVHTAARVAPSVTHQVRHQLELEPGLEIEQNGRGCNEFMESCEISDESDEEAEDGGSRENSDKALHTQETLRLQSIPVQESVDDEEVLAMIHEGIAFRTKGRKSAASNRPPRVPDRETCLFINAHNLAAEQHCRRWHVNKYYANHLAPRDSKLCCERCEVKPPTICCDICHPAQVVSLIPLRNDNPPSRTRKPRRFNIKNFTMSTSDKALQKALFQWRDAMAKEKFEEYEEYGGDILMHYRIVDRVVELSQANKLESVKSLQDQTGWAWAPEYGEQVLELVQKHSAMSAQQVAASSSSTHQRPQHKDTAQPRQSRASPTCSICGETGHRRNSGRCPVNIAARRNENQPLPLK</sequence>